<reference evidence="1 2" key="1">
    <citation type="journal article" date="2013" name="Syst. Appl. Microbiol.">
        <title>Phylogenetic position and virulence apparatus of the pear flower necrosis pathogen Erwinia piriflorinigrans CFBP 5888T as assessed by comparative genomics.</title>
        <authorList>
            <person name="Smits T.H."/>
            <person name="Rezzonico F."/>
            <person name="Lopez M.M."/>
            <person name="Blom J."/>
            <person name="Goesmann A."/>
            <person name="Frey J.E."/>
            <person name="Duffy B."/>
        </authorList>
    </citation>
    <scope>NUCLEOTIDE SEQUENCE [LARGE SCALE GENOMIC DNA]</scope>
    <source>
        <strain evidence="2">CFBP5888</strain>
    </source>
</reference>
<name>V5Z3Y7_9GAMM</name>
<proteinExistence type="predicted"/>
<gene>
    <name evidence="1" type="ORF">EPIR_0313</name>
</gene>
<dbReference type="EMBL" id="CAHS01000005">
    <property type="protein sequence ID" value="CCG85678.1"/>
    <property type="molecule type" value="Genomic_DNA"/>
</dbReference>
<comment type="caution">
    <text evidence="1">The sequence shown here is derived from an EMBL/GenBank/DDBJ whole genome shotgun (WGS) entry which is preliminary data.</text>
</comment>
<dbReference type="AlphaFoldDB" id="V5Z3Y7"/>
<accession>V5Z3Y7</accession>
<evidence type="ECO:0000313" key="1">
    <source>
        <dbReference type="EMBL" id="CCG85678.1"/>
    </source>
</evidence>
<sequence length="55" mass="6183">MMPTAKQRFAGLLVGRQTIILLYLLREISWDARLTCTTVVLRGLHGALVFETIPV</sequence>
<protein>
    <submittedName>
        <fullName evidence="1">Uncharacterized protein</fullName>
    </submittedName>
</protein>
<keyword evidence="2" id="KW-1185">Reference proteome</keyword>
<organism evidence="1 2">
    <name type="scientific">Erwinia piriflorinigrans CFBP 5888</name>
    <dbReference type="NCBI Taxonomy" id="1161919"/>
    <lineage>
        <taxon>Bacteria</taxon>
        <taxon>Pseudomonadati</taxon>
        <taxon>Pseudomonadota</taxon>
        <taxon>Gammaproteobacteria</taxon>
        <taxon>Enterobacterales</taxon>
        <taxon>Erwiniaceae</taxon>
        <taxon>Erwinia</taxon>
    </lineage>
</organism>
<evidence type="ECO:0000313" key="2">
    <source>
        <dbReference type="Proteomes" id="UP000018217"/>
    </source>
</evidence>
<dbReference type="Proteomes" id="UP000018217">
    <property type="component" value="Unassembled WGS sequence"/>
</dbReference>